<comment type="caution">
    <text evidence="1">The sequence shown here is derived from an EMBL/GenBank/DDBJ whole genome shotgun (WGS) entry which is preliminary data.</text>
</comment>
<sequence length="265" mass="30935">MSIYFDGSQCGVQIQPLPYQSYYTIEGIYQYLQQENINASQYYLTVDGSPLHPQDNTLIGQIMQPNSAFTIMQYQQIEVSIFFDQQQISQLTLKNIIIIDILTYLRQQGNIFPQNIAIDFYDGQQHLIAQDVDVNQQLYNYTNGNQVVMINIRLIQQDIQTVYDNNFQSNVCAQDLLQQLILLKNLSLLIDPNNQFVVYKYHFPTMVQGYLQKSQGYDPEQCTQFNWKGQDWVDKNSIKYCSFDDYGFAILWDDGRLSSVKIKQL</sequence>
<dbReference type="AlphaFoldDB" id="A0A8S1V4V4"/>
<name>A0A8S1V4V4_PAROT</name>
<keyword evidence="2" id="KW-1185">Reference proteome</keyword>
<evidence type="ECO:0000313" key="1">
    <source>
        <dbReference type="EMBL" id="CAD8169756.1"/>
    </source>
</evidence>
<reference evidence="1" key="1">
    <citation type="submission" date="2021-01" db="EMBL/GenBank/DDBJ databases">
        <authorList>
            <consortium name="Genoscope - CEA"/>
            <person name="William W."/>
        </authorList>
    </citation>
    <scope>NUCLEOTIDE SEQUENCE</scope>
</reference>
<dbReference type="OMA" id="KNSIKYC"/>
<protein>
    <submittedName>
        <fullName evidence="1">Uncharacterized protein</fullName>
    </submittedName>
</protein>
<dbReference type="Proteomes" id="UP000683925">
    <property type="component" value="Unassembled WGS sequence"/>
</dbReference>
<proteinExistence type="predicted"/>
<gene>
    <name evidence="1" type="ORF">POCTA_138.1.T0540109</name>
</gene>
<accession>A0A8S1V4V4</accession>
<organism evidence="1 2">
    <name type="scientific">Paramecium octaurelia</name>
    <dbReference type="NCBI Taxonomy" id="43137"/>
    <lineage>
        <taxon>Eukaryota</taxon>
        <taxon>Sar</taxon>
        <taxon>Alveolata</taxon>
        <taxon>Ciliophora</taxon>
        <taxon>Intramacronucleata</taxon>
        <taxon>Oligohymenophorea</taxon>
        <taxon>Peniculida</taxon>
        <taxon>Parameciidae</taxon>
        <taxon>Paramecium</taxon>
    </lineage>
</organism>
<dbReference type="OrthoDB" id="10378578at2759"/>
<evidence type="ECO:0000313" key="2">
    <source>
        <dbReference type="Proteomes" id="UP000683925"/>
    </source>
</evidence>
<dbReference type="EMBL" id="CAJJDP010000054">
    <property type="protein sequence ID" value="CAD8169756.1"/>
    <property type="molecule type" value="Genomic_DNA"/>
</dbReference>